<keyword evidence="2" id="KW-1185">Reference proteome</keyword>
<dbReference type="EMBL" id="CAKOFQ010006651">
    <property type="protein sequence ID" value="CAH1953467.1"/>
    <property type="molecule type" value="Genomic_DNA"/>
</dbReference>
<dbReference type="AlphaFoldDB" id="A0A9P0JFQ1"/>
<evidence type="ECO:0000313" key="1">
    <source>
        <dbReference type="EMBL" id="CAH1953467.1"/>
    </source>
</evidence>
<reference evidence="1" key="1">
    <citation type="submission" date="2022-03" db="EMBL/GenBank/DDBJ databases">
        <authorList>
            <person name="Sayadi A."/>
        </authorList>
    </citation>
    <scope>NUCLEOTIDE SEQUENCE</scope>
</reference>
<protein>
    <submittedName>
        <fullName evidence="1">Uncharacterized protein</fullName>
    </submittedName>
</protein>
<organism evidence="1 2">
    <name type="scientific">Acanthoscelides obtectus</name>
    <name type="common">Bean weevil</name>
    <name type="synonym">Bruchus obtectus</name>
    <dbReference type="NCBI Taxonomy" id="200917"/>
    <lineage>
        <taxon>Eukaryota</taxon>
        <taxon>Metazoa</taxon>
        <taxon>Ecdysozoa</taxon>
        <taxon>Arthropoda</taxon>
        <taxon>Hexapoda</taxon>
        <taxon>Insecta</taxon>
        <taxon>Pterygota</taxon>
        <taxon>Neoptera</taxon>
        <taxon>Endopterygota</taxon>
        <taxon>Coleoptera</taxon>
        <taxon>Polyphaga</taxon>
        <taxon>Cucujiformia</taxon>
        <taxon>Chrysomeloidea</taxon>
        <taxon>Chrysomelidae</taxon>
        <taxon>Bruchinae</taxon>
        <taxon>Bruchini</taxon>
        <taxon>Acanthoscelides</taxon>
    </lineage>
</organism>
<proteinExistence type="predicted"/>
<sequence length="44" mass="4935">MCLFICCAVRSINIQIIPVRGRTVATIRTWYGQWVVIDGALPSI</sequence>
<dbReference type="Proteomes" id="UP001152888">
    <property type="component" value="Unassembled WGS sequence"/>
</dbReference>
<gene>
    <name evidence="1" type="ORF">ACAOBT_LOCUS59</name>
</gene>
<comment type="caution">
    <text evidence="1">The sequence shown here is derived from an EMBL/GenBank/DDBJ whole genome shotgun (WGS) entry which is preliminary data.</text>
</comment>
<dbReference type="OrthoDB" id="3222at2759"/>
<name>A0A9P0JFQ1_ACAOB</name>
<evidence type="ECO:0000313" key="2">
    <source>
        <dbReference type="Proteomes" id="UP001152888"/>
    </source>
</evidence>
<accession>A0A9P0JFQ1</accession>